<gene>
    <name evidence="5" type="primary">hcf136</name>
    <name evidence="5" type="ORF">R16034_01004</name>
</gene>
<evidence type="ECO:0000313" key="5">
    <source>
        <dbReference type="EMBL" id="CAJ0738175.1"/>
    </source>
</evidence>
<evidence type="ECO:0000256" key="2">
    <source>
        <dbReference type="ARBA" id="ARBA00023276"/>
    </source>
</evidence>
<dbReference type="Gene3D" id="2.130.10.10">
    <property type="entry name" value="YVTN repeat-like/Quinoprotein amine dehydrogenase"/>
    <property type="match status" value="1"/>
</dbReference>
<dbReference type="InterPro" id="IPR028203">
    <property type="entry name" value="PSII_CF48-like_dom"/>
</dbReference>
<dbReference type="CDD" id="cd15482">
    <property type="entry name" value="Sialidase_non-viral"/>
    <property type="match status" value="1"/>
</dbReference>
<keyword evidence="2" id="KW-0604">Photosystem II</keyword>
<feature type="signal peptide" evidence="3">
    <location>
        <begin position="1"/>
        <end position="26"/>
    </location>
</feature>
<dbReference type="Proteomes" id="UP001189225">
    <property type="component" value="Unassembled WGS sequence"/>
</dbReference>
<reference evidence="5 6" key="1">
    <citation type="submission" date="2023-07" db="EMBL/GenBank/DDBJ databases">
        <authorList>
            <person name="Peeters C."/>
        </authorList>
    </citation>
    <scope>NUCLEOTIDE SEQUENCE [LARGE SCALE GENOMIC DNA]</scope>
    <source>
        <strain evidence="5 6">R-16034</strain>
    </source>
</reference>
<keyword evidence="3" id="KW-0732">Signal</keyword>
<dbReference type="EMBL" id="CATWHI010000001">
    <property type="protein sequence ID" value="CAJ0738175.1"/>
    <property type="molecule type" value="Genomic_DNA"/>
</dbReference>
<keyword evidence="1" id="KW-0602">Photosynthesis</keyword>
<protein>
    <submittedName>
        <fullName evidence="5">Ycf48-like protein</fullName>
    </submittedName>
</protein>
<feature type="domain" description="Photosynthesis system II assembly factor Ycf48/Hcf136-like" evidence="4">
    <location>
        <begin position="79"/>
        <end position="130"/>
    </location>
</feature>
<sequence length="333" mass="34868">MKILHSRILRAFVIAAAPVLAVVANAASQSEKLVPIPAAKSPIATQSPVLGATWAGDRLVSVGANGVVLLSDDGGASFHQAQQVPVSSVLTSVSFAGPKTGWAVGHWGVILATTDGGETWRIQRLSTEEDRPLFAVHFFDPQRGVAVGLWSLVLVTQDGGATWTEQRVNPKAGTKSDFNLLGLFPDGKGGVFATAEKGQVLHSVDYGRTWEYLDTGYNGSLWCGAMLDGGVLLVGGQRGTLMRSEDGGRSWTRIPLKAASSITSIAARNGDVMVVGLDGFAAQSHDGGRTFTESIRAGGAPLTAALPTGPGKWLMFSQRGVVQDPAANPQNQN</sequence>
<proteinExistence type="predicted"/>
<evidence type="ECO:0000256" key="3">
    <source>
        <dbReference type="SAM" id="SignalP"/>
    </source>
</evidence>
<dbReference type="GO" id="GO:0015979">
    <property type="term" value="P:photosynthesis"/>
    <property type="evidence" value="ECO:0007669"/>
    <property type="project" value="UniProtKB-KW"/>
</dbReference>
<dbReference type="GO" id="GO:0009523">
    <property type="term" value="C:photosystem II"/>
    <property type="evidence" value="ECO:0007669"/>
    <property type="project" value="UniProtKB-KW"/>
</dbReference>
<comment type="caution">
    <text evidence="5">The sequence shown here is derived from an EMBL/GenBank/DDBJ whole genome shotgun (WGS) entry which is preliminary data.</text>
</comment>
<keyword evidence="6" id="KW-1185">Reference proteome</keyword>
<evidence type="ECO:0000256" key="1">
    <source>
        <dbReference type="ARBA" id="ARBA00022531"/>
    </source>
</evidence>
<dbReference type="PANTHER" id="PTHR47199">
    <property type="entry name" value="PHOTOSYSTEM II STABILITY/ASSEMBLY FACTOR HCF136, CHLOROPLASTIC"/>
    <property type="match status" value="1"/>
</dbReference>
<feature type="chain" id="PRO_5044503945" evidence="3">
    <location>
        <begin position="27"/>
        <end position="333"/>
    </location>
</feature>
<name>A0AB72WZ13_9RALS</name>
<dbReference type="RefSeq" id="WP_316898984.1">
    <property type="nucleotide sequence ID" value="NZ_CATWHI010000001.1"/>
</dbReference>
<feature type="domain" description="Photosynthesis system II assembly factor Ycf48/Hcf136-like" evidence="4">
    <location>
        <begin position="133"/>
        <end position="213"/>
    </location>
</feature>
<accession>A0AB72WZ13</accession>
<dbReference type="SUPFAM" id="SSF110296">
    <property type="entry name" value="Oligoxyloglucan reducing end-specific cellobiohydrolase"/>
    <property type="match status" value="1"/>
</dbReference>
<dbReference type="AlphaFoldDB" id="A0AB72WZ13"/>
<evidence type="ECO:0000259" key="4">
    <source>
        <dbReference type="Pfam" id="PF14870"/>
    </source>
</evidence>
<dbReference type="Pfam" id="PF14870">
    <property type="entry name" value="PSII_BNR"/>
    <property type="match status" value="2"/>
</dbReference>
<dbReference type="PANTHER" id="PTHR47199:SF2">
    <property type="entry name" value="PHOTOSYSTEM II STABILITY_ASSEMBLY FACTOR HCF136, CHLOROPLASTIC"/>
    <property type="match status" value="1"/>
</dbReference>
<organism evidence="5 6">
    <name type="scientific">Ralstonia edaphi</name>
    <dbReference type="NCBI Taxonomy" id="3058599"/>
    <lineage>
        <taxon>Bacteria</taxon>
        <taxon>Pseudomonadati</taxon>
        <taxon>Pseudomonadota</taxon>
        <taxon>Betaproteobacteria</taxon>
        <taxon>Burkholderiales</taxon>
        <taxon>Burkholderiaceae</taxon>
        <taxon>Ralstonia</taxon>
    </lineage>
</organism>
<evidence type="ECO:0000313" key="6">
    <source>
        <dbReference type="Proteomes" id="UP001189225"/>
    </source>
</evidence>
<dbReference type="InterPro" id="IPR015943">
    <property type="entry name" value="WD40/YVTN_repeat-like_dom_sf"/>
</dbReference>